<comment type="caution">
    <text evidence="4">The sequence shown here is derived from an EMBL/GenBank/DDBJ whole genome shotgun (WGS) entry which is preliminary data.</text>
</comment>
<evidence type="ECO:0000259" key="3">
    <source>
        <dbReference type="Pfam" id="PF10145"/>
    </source>
</evidence>
<keyword evidence="1" id="KW-1188">Viral release from host cell</keyword>
<feature type="transmembrane region" description="Helical" evidence="2">
    <location>
        <begin position="562"/>
        <end position="585"/>
    </location>
</feature>
<evidence type="ECO:0000313" key="5">
    <source>
        <dbReference type="Proteomes" id="UP000320012"/>
    </source>
</evidence>
<dbReference type="EMBL" id="VNHC01000002">
    <property type="protein sequence ID" value="TVV27256.1"/>
    <property type="molecule type" value="Genomic_DNA"/>
</dbReference>
<dbReference type="Pfam" id="PF10145">
    <property type="entry name" value="PhageMin_Tail"/>
    <property type="match status" value="1"/>
</dbReference>
<evidence type="ECO:0000313" key="4">
    <source>
        <dbReference type="EMBL" id="TVV27256.1"/>
    </source>
</evidence>
<dbReference type="InterPro" id="IPR010090">
    <property type="entry name" value="Phage_tape_meas"/>
</dbReference>
<feature type="transmembrane region" description="Helical" evidence="2">
    <location>
        <begin position="606"/>
        <end position="625"/>
    </location>
</feature>
<dbReference type="PANTHER" id="PTHR37813">
    <property type="entry name" value="FELS-2 PROPHAGE PROTEIN"/>
    <property type="match status" value="1"/>
</dbReference>
<name>A0A9Q8JHH1_9LACO</name>
<keyword evidence="2" id="KW-1133">Transmembrane helix</keyword>
<feature type="transmembrane region" description="Helical" evidence="2">
    <location>
        <begin position="495"/>
        <end position="513"/>
    </location>
</feature>
<dbReference type="Gene3D" id="1.20.120.20">
    <property type="entry name" value="Apolipoprotein"/>
    <property type="match status" value="2"/>
</dbReference>
<keyword evidence="2" id="KW-0472">Membrane</keyword>
<evidence type="ECO:0000256" key="1">
    <source>
        <dbReference type="ARBA" id="ARBA00022612"/>
    </source>
</evidence>
<evidence type="ECO:0000256" key="2">
    <source>
        <dbReference type="SAM" id="Phobius"/>
    </source>
</evidence>
<sequence length="1044" mass="110304">MYNGGEVIAHIGADISEYTSAMKQIGKDTTANLGGAQKVASTVGKTMIGVGAATTVMGVKSLKGFGEFNQSLNSAAVIAGGTSKDIDGLADVANRMGAELPLSAQDSADAMVAMARDGASISDIKKEFPSIAQAATAAGSDLQQTAGVVQNAMNIWGKSIGSPQQAAATLVTTANLSNASVEDMQHALATIGATANLAGMSMQDTSSAIGLLTNQGFSAADASQDLNHAILQMMAPSDKASGLMKDLGLSFKDSHGNMKPFKQIALEVAKATDGMGKADKAAALKTIFHSAGMKAMVPIMKAVEDKTGDTKTSWDAFTGAVNKSTSSQKVASKVLEEQANEMQKNVGAKIEQVGGNWESLSNKAMASKSGVSSTLLDWTNNTLNWAQSSDSGFAKVTRDFIGLAPVIGPATTAVGGFLASAGKITGTVSAAGKGLWNAGKATSEFLGKVSDAGGFVSWIKNTKLFTLANKANTTATVAETTAQKGLNTAVKANPMGIIITAIALVVAALVAWLTQTKSGQAAWKNFTSWLSDTWSGMVTFFQGVWNSITTLFSAAMDGIKSGWQATVTFFSNLWSGIVNVFTTIWSTIQTGWQNFTSIVSGLWQSAVGVFSTVWSAITTFMQPIIDTIVGLWNNFTTTISGIWNGIINIASGIWGLIKAAVMGPILLLLDAMTGNWNQMKEDAVIIWNSVVDSVKSIVSGLAQAISSYVTGISNFVSTIWNAIASVTSKVWNAVKDAVVGFVSGIWQDIQNIWSAIPGWIGGLWNNVKNGVSNAWNSMWQAIVSFAKGIINDIQNIWSSIPDWISGLWNNVKDAVVGAWNGIWQGAGNFANGVVNDISKAWNGLANWIGGLWNGVKNAIYAAMNINLYDAGRAIMISFWNGLVSLWNKVQKFVSNIAQWIRDHKGPISYDRKLLIPAGRAIMTGFNDALNDTFGDVKKSVSGYADQVSDAFGSVDLSNVQSQLQSVHQMMKDQLSANANVTASTQLAGANGMTFGAELDDDVLNAPSAVVEIEVHQEWDGNKVRTYLANKDARNEAKVKLINKR</sequence>
<dbReference type="AlphaFoldDB" id="A0A9Q8JHH1"/>
<feature type="transmembrane region" description="Helical" evidence="2">
    <location>
        <begin position="645"/>
        <end position="669"/>
    </location>
</feature>
<organism evidence="4 5">
    <name type="scientific">Weissella cibaria</name>
    <dbReference type="NCBI Taxonomy" id="137591"/>
    <lineage>
        <taxon>Bacteria</taxon>
        <taxon>Bacillati</taxon>
        <taxon>Bacillota</taxon>
        <taxon>Bacilli</taxon>
        <taxon>Lactobacillales</taxon>
        <taxon>Lactobacillaceae</taxon>
        <taxon>Weissella</taxon>
    </lineage>
</organism>
<dbReference type="NCBIfam" id="TIGR01760">
    <property type="entry name" value="tape_meas_TP901"/>
    <property type="match status" value="1"/>
</dbReference>
<protein>
    <submittedName>
        <fullName evidence="4">Phage tail tape measure protein</fullName>
    </submittedName>
</protein>
<dbReference type="PANTHER" id="PTHR37813:SF1">
    <property type="entry name" value="FELS-2 PROPHAGE PROTEIN"/>
    <property type="match status" value="1"/>
</dbReference>
<dbReference type="RefSeq" id="WP_145463787.1">
    <property type="nucleotide sequence ID" value="NZ_VNHC01000002.1"/>
</dbReference>
<feature type="domain" description="Phage tail tape measure protein" evidence="3">
    <location>
        <begin position="91"/>
        <end position="288"/>
    </location>
</feature>
<gene>
    <name evidence="4" type="ORF">FO435_04875</name>
</gene>
<accession>A0A9Q8JHH1</accession>
<keyword evidence="2" id="KW-0812">Transmembrane</keyword>
<proteinExistence type="predicted"/>
<reference evidence="4 5" key="1">
    <citation type="submission" date="2019-07" db="EMBL/GenBank/DDBJ databases">
        <title>Genome sequence of Weissella cibaria GK1.</title>
        <authorList>
            <person name="Choi H.-J."/>
        </authorList>
    </citation>
    <scope>NUCLEOTIDE SEQUENCE [LARGE SCALE GENOMIC DNA]</scope>
    <source>
        <strain evidence="4 5">GK1</strain>
    </source>
</reference>
<dbReference type="Proteomes" id="UP000320012">
    <property type="component" value="Unassembled WGS sequence"/>
</dbReference>
<feature type="transmembrane region" description="Helical" evidence="2">
    <location>
        <begin position="534"/>
        <end position="556"/>
    </location>
</feature>